<comment type="caution">
    <text evidence="2">The sequence shown here is derived from an EMBL/GenBank/DDBJ whole genome shotgun (WGS) entry which is preliminary data.</text>
</comment>
<dbReference type="Proteomes" id="UP001310890">
    <property type="component" value="Unassembled WGS sequence"/>
</dbReference>
<organism evidence="2 3">
    <name type="scientific">Meristemomyces frigidus</name>
    <dbReference type="NCBI Taxonomy" id="1508187"/>
    <lineage>
        <taxon>Eukaryota</taxon>
        <taxon>Fungi</taxon>
        <taxon>Dikarya</taxon>
        <taxon>Ascomycota</taxon>
        <taxon>Pezizomycotina</taxon>
        <taxon>Dothideomycetes</taxon>
        <taxon>Dothideomycetidae</taxon>
        <taxon>Mycosphaerellales</taxon>
        <taxon>Teratosphaeriaceae</taxon>
        <taxon>Meristemomyces</taxon>
    </lineage>
</organism>
<name>A0AAN7TIQ5_9PEZI</name>
<reference evidence="2" key="1">
    <citation type="submission" date="2023-08" db="EMBL/GenBank/DDBJ databases">
        <title>Black Yeasts Isolated from many extreme environments.</title>
        <authorList>
            <person name="Coleine C."/>
            <person name="Stajich J.E."/>
            <person name="Selbmann L."/>
        </authorList>
    </citation>
    <scope>NUCLEOTIDE SEQUENCE</scope>
    <source>
        <strain evidence="2">CCFEE 5401</strain>
    </source>
</reference>
<protein>
    <submittedName>
        <fullName evidence="2">Uncharacterized protein</fullName>
    </submittedName>
</protein>
<feature type="transmembrane region" description="Helical" evidence="1">
    <location>
        <begin position="7"/>
        <end position="25"/>
    </location>
</feature>
<sequence>MTITIKHLVVIAIWSLTFAVYYLGWQTYKADLLVASTPNDVLSRVQTHWYDLSHEAQNAVKNIKNEVDKIDLSAARKDLDLIDEDLKHAIGLINVPELEK</sequence>
<accession>A0AAN7TIQ5</accession>
<gene>
    <name evidence="2" type="ORF">LTR62_003353</name>
</gene>
<evidence type="ECO:0000313" key="2">
    <source>
        <dbReference type="EMBL" id="KAK5113484.1"/>
    </source>
</evidence>
<keyword evidence="1" id="KW-0812">Transmembrane</keyword>
<keyword evidence="1" id="KW-0472">Membrane</keyword>
<dbReference type="AlphaFoldDB" id="A0AAN7TIQ5"/>
<dbReference type="EMBL" id="JAVRRL010000023">
    <property type="protein sequence ID" value="KAK5113484.1"/>
    <property type="molecule type" value="Genomic_DNA"/>
</dbReference>
<evidence type="ECO:0000313" key="3">
    <source>
        <dbReference type="Proteomes" id="UP001310890"/>
    </source>
</evidence>
<proteinExistence type="predicted"/>
<keyword evidence="1" id="KW-1133">Transmembrane helix</keyword>
<evidence type="ECO:0000256" key="1">
    <source>
        <dbReference type="SAM" id="Phobius"/>
    </source>
</evidence>